<evidence type="ECO:0000256" key="3">
    <source>
        <dbReference type="ARBA" id="ARBA00006759"/>
    </source>
</evidence>
<dbReference type="EC" id="3.1.2.6" evidence="7"/>
<dbReference type="EMBL" id="CP009574">
    <property type="protein sequence ID" value="AIT10053.1"/>
    <property type="molecule type" value="Genomic_DNA"/>
</dbReference>
<dbReference type="HAMAP" id="MF_01374">
    <property type="entry name" value="Glyoxalase_2"/>
    <property type="match status" value="1"/>
</dbReference>
<dbReference type="Pfam" id="PF16123">
    <property type="entry name" value="HAGH_C"/>
    <property type="match status" value="1"/>
</dbReference>
<keyword evidence="6 7" id="KW-0862">Zinc</keyword>
<comment type="pathway">
    <text evidence="2 7">Secondary metabolite metabolism; methylglyoxal degradation; (R)-lactate from methylglyoxal: step 2/2.</text>
</comment>
<feature type="binding site" evidence="7">
    <location>
        <position position="59"/>
    </location>
    <ligand>
        <name>Zn(2+)</name>
        <dbReference type="ChEBI" id="CHEBI:29105"/>
        <label>2</label>
    </ligand>
</feature>
<evidence type="ECO:0000259" key="8">
    <source>
        <dbReference type="SMART" id="SM00849"/>
    </source>
</evidence>
<evidence type="ECO:0000256" key="6">
    <source>
        <dbReference type="ARBA" id="ARBA00022833"/>
    </source>
</evidence>
<dbReference type="CDD" id="cd07723">
    <property type="entry name" value="hydroxyacylglutathione_hydrolase_MBL-fold"/>
    <property type="match status" value="1"/>
</dbReference>
<dbReference type="InterPro" id="IPR032282">
    <property type="entry name" value="HAGH_C"/>
</dbReference>
<feature type="binding site" evidence="7">
    <location>
        <position position="56"/>
    </location>
    <ligand>
        <name>Zn(2+)</name>
        <dbReference type="ChEBI" id="CHEBI:29105"/>
        <label>1</label>
    </ligand>
</feature>
<proteinExistence type="inferred from homology"/>
<evidence type="ECO:0000256" key="5">
    <source>
        <dbReference type="ARBA" id="ARBA00022801"/>
    </source>
</evidence>
<dbReference type="PANTHER" id="PTHR43705:SF1">
    <property type="entry name" value="HYDROXYACYLGLUTATHIONE HYDROLASE GLOB"/>
    <property type="match status" value="1"/>
</dbReference>
<reference evidence="9 10" key="1">
    <citation type="submission" date="2014-10" db="EMBL/GenBank/DDBJ databases">
        <title>Whole genome sequence of Francisella endociliophora strain FSC1006, isolated from a laboratory culture of the marine ciliate Euplotes raikovi.</title>
        <authorList>
            <person name="Granberg M."/>
            <person name="Backman S."/>
            <person name="Lundmark E."/>
            <person name="Nilsson E."/>
            <person name="Karlsson E."/>
            <person name="Thelaus J."/>
            <person name="Ohrman C."/>
            <person name="Larkeryd A."/>
            <person name="Stenberg P."/>
        </authorList>
    </citation>
    <scope>NUCLEOTIDE SEQUENCE [LARGE SCALE GENOMIC DNA]</scope>
    <source>
        <strain evidence="9 10">FSC1006</strain>
    </source>
</reference>
<accession>A0A097ER48</accession>
<dbReference type="InterPro" id="IPR001279">
    <property type="entry name" value="Metallo-B-lactamas"/>
</dbReference>
<dbReference type="AlphaFoldDB" id="A0A097ER48"/>
<feature type="domain" description="Metallo-beta-lactamase" evidence="8">
    <location>
        <begin position="13"/>
        <end position="170"/>
    </location>
</feature>
<evidence type="ECO:0000313" key="9">
    <source>
        <dbReference type="EMBL" id="AIT10053.1"/>
    </source>
</evidence>
<gene>
    <name evidence="7" type="primary">gloB</name>
    <name evidence="9" type="ORF">LO80_08765</name>
</gene>
<keyword evidence="4 7" id="KW-0479">Metal-binding</keyword>
<feature type="binding site" evidence="7">
    <location>
        <position position="58"/>
    </location>
    <ligand>
        <name>Zn(2+)</name>
        <dbReference type="ChEBI" id="CHEBI:29105"/>
        <label>2</label>
    </ligand>
</feature>
<feature type="binding site" evidence="7">
    <location>
        <position position="111"/>
    </location>
    <ligand>
        <name>Zn(2+)</name>
        <dbReference type="ChEBI" id="CHEBI:29105"/>
        <label>1</label>
    </ligand>
</feature>
<dbReference type="GO" id="GO:0019243">
    <property type="term" value="P:methylglyoxal catabolic process to D-lactate via S-lactoyl-glutathione"/>
    <property type="evidence" value="ECO:0007669"/>
    <property type="project" value="InterPro"/>
</dbReference>
<comment type="catalytic activity">
    <reaction evidence="1 7">
        <text>an S-(2-hydroxyacyl)glutathione + H2O = a 2-hydroxy carboxylate + glutathione + H(+)</text>
        <dbReference type="Rhea" id="RHEA:21864"/>
        <dbReference type="ChEBI" id="CHEBI:15377"/>
        <dbReference type="ChEBI" id="CHEBI:15378"/>
        <dbReference type="ChEBI" id="CHEBI:57925"/>
        <dbReference type="ChEBI" id="CHEBI:58896"/>
        <dbReference type="ChEBI" id="CHEBI:71261"/>
        <dbReference type="EC" id="3.1.2.6"/>
    </reaction>
</comment>
<dbReference type="Gene3D" id="3.60.15.10">
    <property type="entry name" value="Ribonuclease Z/Hydroxyacylglutathione hydrolase-like"/>
    <property type="match status" value="1"/>
</dbReference>
<dbReference type="RefSeq" id="WP_040010428.1">
    <property type="nucleotide sequence ID" value="NZ_CP009574.1"/>
</dbReference>
<dbReference type="Proteomes" id="UP000029672">
    <property type="component" value="Chromosome"/>
</dbReference>
<dbReference type="PANTHER" id="PTHR43705">
    <property type="entry name" value="HYDROXYACYLGLUTATHIONE HYDROLASE"/>
    <property type="match status" value="1"/>
</dbReference>
<dbReference type="HOGENOM" id="CLU_030571_4_1_6"/>
<dbReference type="OrthoDB" id="9802248at2"/>
<keyword evidence="10" id="KW-1185">Reference proteome</keyword>
<dbReference type="KEGG" id="frf:LO80_08765"/>
<feature type="binding site" evidence="7">
    <location>
        <position position="130"/>
    </location>
    <ligand>
        <name>Zn(2+)</name>
        <dbReference type="ChEBI" id="CHEBI:29105"/>
        <label>1</label>
    </ligand>
</feature>
<dbReference type="InterPro" id="IPR036866">
    <property type="entry name" value="RibonucZ/Hydroxyglut_hydro"/>
</dbReference>
<evidence type="ECO:0000256" key="2">
    <source>
        <dbReference type="ARBA" id="ARBA00004963"/>
    </source>
</evidence>
<dbReference type="InterPro" id="IPR017782">
    <property type="entry name" value="Hydroxyacylglutathione_Hdrlase"/>
</dbReference>
<protein>
    <recommendedName>
        <fullName evidence="7">Hydroxyacylglutathione hydrolase</fullName>
        <ecNumber evidence="7">3.1.2.6</ecNumber>
    </recommendedName>
    <alternativeName>
        <fullName evidence="7">Glyoxalase II</fullName>
        <shortName evidence="7">Glx II</shortName>
    </alternativeName>
</protein>
<comment type="cofactor">
    <cofactor evidence="7">
        <name>Zn(2+)</name>
        <dbReference type="ChEBI" id="CHEBI:29105"/>
    </cofactor>
    <text evidence="7">Binds 2 Zn(2+) ions per subunit.</text>
</comment>
<evidence type="ECO:0000313" key="10">
    <source>
        <dbReference type="Proteomes" id="UP000029672"/>
    </source>
</evidence>
<organism evidence="9 10">
    <name type="scientific">Candidatus Francisella endociliophora</name>
    <dbReference type="NCBI Taxonomy" id="653937"/>
    <lineage>
        <taxon>Bacteria</taxon>
        <taxon>Pseudomonadati</taxon>
        <taxon>Pseudomonadota</taxon>
        <taxon>Gammaproteobacteria</taxon>
        <taxon>Thiotrichales</taxon>
        <taxon>Francisellaceae</taxon>
        <taxon>Francisella</taxon>
    </lineage>
</organism>
<evidence type="ECO:0000256" key="4">
    <source>
        <dbReference type="ARBA" id="ARBA00022723"/>
    </source>
</evidence>
<dbReference type="SUPFAM" id="SSF56281">
    <property type="entry name" value="Metallo-hydrolase/oxidoreductase"/>
    <property type="match status" value="1"/>
</dbReference>
<comment type="similarity">
    <text evidence="3 7">Belongs to the metallo-beta-lactamase superfamily. Glyoxalase II family.</text>
</comment>
<feature type="binding site" evidence="7">
    <location>
        <position position="130"/>
    </location>
    <ligand>
        <name>Zn(2+)</name>
        <dbReference type="ChEBI" id="CHEBI:29105"/>
        <label>2</label>
    </ligand>
</feature>
<dbReference type="GO" id="GO:0004416">
    <property type="term" value="F:hydroxyacylglutathione hydrolase activity"/>
    <property type="evidence" value="ECO:0007669"/>
    <property type="project" value="UniProtKB-UniRule"/>
</dbReference>
<comment type="function">
    <text evidence="7">Thiolesterase that catalyzes the hydrolysis of S-D-lactoyl-glutathione to form glutathione and D-lactic acid.</text>
</comment>
<evidence type="ECO:0000256" key="7">
    <source>
        <dbReference type="HAMAP-Rule" id="MF_01374"/>
    </source>
</evidence>
<dbReference type="eggNOG" id="COG0491">
    <property type="taxonomic scope" value="Bacteria"/>
</dbReference>
<dbReference type="Pfam" id="PF00753">
    <property type="entry name" value="Lactamase_B"/>
    <property type="match status" value="1"/>
</dbReference>
<sequence>MQIKRWFLNNSLRNYQYLLYDESNAIAVDPLKADVFDDFIKSKSLQLKAILITHKHGDHIAGVKKLLEIYPNAKIYAYTDNDLFKPDVYVKDGDYVDLGFTSFKAMYTPGHISDHISFLFEKERALFCGDALFNAGVGGVHAESADVNELYDSLVKISQLDGNIKPYPAHDYWQSNLDFALSILPNDEVLIRYRNEVAELAAEDKPIVDLAEESTFNIFIRSLNDKKLLEALPECKLGREMFVKLRELKNKF</sequence>
<dbReference type="GO" id="GO:0046872">
    <property type="term" value="F:metal ion binding"/>
    <property type="evidence" value="ECO:0007669"/>
    <property type="project" value="UniProtKB-KW"/>
</dbReference>
<keyword evidence="5 7" id="KW-0378">Hydrolase</keyword>
<dbReference type="SMART" id="SM00849">
    <property type="entry name" value="Lactamase_B"/>
    <property type="match status" value="1"/>
</dbReference>
<dbReference type="InterPro" id="IPR050110">
    <property type="entry name" value="Glyoxalase_II_hydrolase"/>
</dbReference>
<dbReference type="UniPathway" id="UPA00619">
    <property type="reaction ID" value="UER00676"/>
</dbReference>
<name>A0A097ER48_9GAMM</name>
<dbReference type="InterPro" id="IPR035680">
    <property type="entry name" value="Clx_II_MBL"/>
</dbReference>
<feature type="binding site" evidence="7">
    <location>
        <position position="54"/>
    </location>
    <ligand>
        <name>Zn(2+)</name>
        <dbReference type="ChEBI" id="CHEBI:29105"/>
        <label>1</label>
    </ligand>
</feature>
<dbReference type="STRING" id="1547445.LO80_08765"/>
<comment type="subunit">
    <text evidence="7">Monomer.</text>
</comment>
<feature type="binding site" evidence="7">
    <location>
        <position position="170"/>
    </location>
    <ligand>
        <name>Zn(2+)</name>
        <dbReference type="ChEBI" id="CHEBI:29105"/>
        <label>2</label>
    </ligand>
</feature>
<evidence type="ECO:0000256" key="1">
    <source>
        <dbReference type="ARBA" id="ARBA00001623"/>
    </source>
</evidence>